<keyword evidence="2 7" id="KW-0819">tRNA processing</keyword>
<dbReference type="EMBL" id="DRHL01000017">
    <property type="protein sequence ID" value="HEB13420.1"/>
    <property type="molecule type" value="Genomic_DNA"/>
</dbReference>
<dbReference type="NCBIfam" id="TIGR00188">
    <property type="entry name" value="rnpA"/>
    <property type="match status" value="1"/>
</dbReference>
<dbReference type="EC" id="3.1.26.5" evidence="7 8"/>
<dbReference type="HAMAP" id="MF_00227">
    <property type="entry name" value="RNase_P"/>
    <property type="match status" value="1"/>
</dbReference>
<evidence type="ECO:0000256" key="5">
    <source>
        <dbReference type="ARBA" id="ARBA00022801"/>
    </source>
</evidence>
<dbReference type="PROSITE" id="PS00648">
    <property type="entry name" value="RIBONUCLEASE_P"/>
    <property type="match status" value="1"/>
</dbReference>
<reference evidence="9" key="1">
    <citation type="journal article" date="2020" name="mSystems">
        <title>Genome- and Community-Level Interaction Insights into Carbon Utilization and Element Cycling Functions of Hydrothermarchaeota in Hydrothermal Sediment.</title>
        <authorList>
            <person name="Zhou Z."/>
            <person name="Liu Y."/>
            <person name="Xu W."/>
            <person name="Pan J."/>
            <person name="Luo Z.H."/>
            <person name="Li M."/>
        </authorList>
    </citation>
    <scope>NUCLEOTIDE SEQUENCE [LARGE SCALE GENOMIC DNA]</scope>
    <source>
        <strain evidence="9">HyVt-369</strain>
    </source>
</reference>
<dbReference type="PANTHER" id="PTHR33992">
    <property type="entry name" value="RIBONUCLEASE P PROTEIN COMPONENT"/>
    <property type="match status" value="1"/>
</dbReference>
<dbReference type="GO" id="GO:0000049">
    <property type="term" value="F:tRNA binding"/>
    <property type="evidence" value="ECO:0007669"/>
    <property type="project" value="UniProtKB-UniRule"/>
</dbReference>
<evidence type="ECO:0000256" key="2">
    <source>
        <dbReference type="ARBA" id="ARBA00022694"/>
    </source>
</evidence>
<dbReference type="AlphaFoldDB" id="A0A7C1T1U7"/>
<evidence type="ECO:0000256" key="6">
    <source>
        <dbReference type="ARBA" id="ARBA00022884"/>
    </source>
</evidence>
<dbReference type="InterPro" id="IPR014721">
    <property type="entry name" value="Ribsml_uS5_D2-typ_fold_subgr"/>
</dbReference>
<dbReference type="InterPro" id="IPR020539">
    <property type="entry name" value="RNase_P_CS"/>
</dbReference>
<comment type="subunit">
    <text evidence="7">Consists of a catalytic RNA component (M1 or rnpB) and a protein subunit.</text>
</comment>
<evidence type="ECO:0000256" key="7">
    <source>
        <dbReference type="HAMAP-Rule" id="MF_00227"/>
    </source>
</evidence>
<sequence>MLAAENRLSKKNDFDAVMQRKQRFGTKVLYMKARPNKRDASRMGIMISKKVAKSAVTRNRMRRVIREEIGEHLKDMRRGCDMVFVALPGLEKLSAPEIREMVAKLIKEARTLC</sequence>
<keyword evidence="5 7" id="KW-0378">Hydrolase</keyword>
<keyword evidence="3 7" id="KW-0540">Nuclease</keyword>
<name>A0A7C1T1U7_UNCC3</name>
<comment type="caution">
    <text evidence="9">The sequence shown here is derived from an EMBL/GenBank/DDBJ whole genome shotgun (WGS) entry which is preliminary data.</text>
</comment>
<evidence type="ECO:0000256" key="3">
    <source>
        <dbReference type="ARBA" id="ARBA00022722"/>
    </source>
</evidence>
<dbReference type="InterPro" id="IPR000100">
    <property type="entry name" value="RNase_P"/>
</dbReference>
<proteinExistence type="inferred from homology"/>
<comment type="catalytic activity">
    <reaction evidence="7">
        <text>Endonucleolytic cleavage of RNA, removing 5'-extranucleotides from tRNA precursor.</text>
        <dbReference type="EC" id="3.1.26.5"/>
    </reaction>
</comment>
<accession>A0A7C1T1U7</accession>
<keyword evidence="6 7" id="KW-0694">RNA-binding</keyword>
<dbReference type="Proteomes" id="UP000885695">
    <property type="component" value="Unassembled WGS sequence"/>
</dbReference>
<protein>
    <recommendedName>
        <fullName evidence="7 8">Ribonuclease P protein component</fullName>
        <shortName evidence="7">RNase P protein</shortName>
        <shortName evidence="7">RNaseP protein</shortName>
        <ecNumber evidence="7 8">3.1.26.5</ecNumber>
    </recommendedName>
    <alternativeName>
        <fullName evidence="7">Protein C5</fullName>
    </alternativeName>
</protein>
<organism evidence="9">
    <name type="scientific">candidate division CPR3 bacterium</name>
    <dbReference type="NCBI Taxonomy" id="2268181"/>
    <lineage>
        <taxon>Bacteria</taxon>
        <taxon>Bacteria division CPR3</taxon>
    </lineage>
</organism>
<keyword evidence="4 7" id="KW-0255">Endonuclease</keyword>
<evidence type="ECO:0000256" key="1">
    <source>
        <dbReference type="ARBA" id="ARBA00002663"/>
    </source>
</evidence>
<dbReference type="GO" id="GO:0030677">
    <property type="term" value="C:ribonuclease P complex"/>
    <property type="evidence" value="ECO:0007669"/>
    <property type="project" value="TreeGrafter"/>
</dbReference>
<comment type="similarity">
    <text evidence="7">Belongs to the RnpA family.</text>
</comment>
<evidence type="ECO:0000256" key="4">
    <source>
        <dbReference type="ARBA" id="ARBA00022759"/>
    </source>
</evidence>
<dbReference type="InterPro" id="IPR020568">
    <property type="entry name" value="Ribosomal_Su5_D2-typ_SF"/>
</dbReference>
<gene>
    <name evidence="7 9" type="primary">rnpA</name>
    <name evidence="9" type="ORF">ENI13_00385</name>
</gene>
<dbReference type="GO" id="GO:0004526">
    <property type="term" value="F:ribonuclease P activity"/>
    <property type="evidence" value="ECO:0007669"/>
    <property type="project" value="UniProtKB-UniRule"/>
</dbReference>
<dbReference type="SUPFAM" id="SSF54211">
    <property type="entry name" value="Ribosomal protein S5 domain 2-like"/>
    <property type="match status" value="1"/>
</dbReference>
<dbReference type="Gene3D" id="3.30.230.10">
    <property type="match status" value="1"/>
</dbReference>
<dbReference type="GO" id="GO:0001682">
    <property type="term" value="P:tRNA 5'-leader removal"/>
    <property type="evidence" value="ECO:0007669"/>
    <property type="project" value="UniProtKB-UniRule"/>
</dbReference>
<dbReference type="GO" id="GO:0042781">
    <property type="term" value="F:3'-tRNA processing endoribonuclease activity"/>
    <property type="evidence" value="ECO:0007669"/>
    <property type="project" value="TreeGrafter"/>
</dbReference>
<evidence type="ECO:0000313" key="9">
    <source>
        <dbReference type="EMBL" id="HEB13420.1"/>
    </source>
</evidence>
<evidence type="ECO:0000256" key="8">
    <source>
        <dbReference type="NCBIfam" id="TIGR00188"/>
    </source>
</evidence>
<dbReference type="Pfam" id="PF00825">
    <property type="entry name" value="Ribonuclease_P"/>
    <property type="match status" value="1"/>
</dbReference>
<comment type="function">
    <text evidence="1 7">RNaseP catalyzes the removal of the 5'-leader sequence from pre-tRNA to produce the mature 5'-terminus. It can also cleave other RNA substrates such as 4.5S RNA. The protein component plays an auxiliary but essential role in vivo by binding to the 5'-leader sequence and broadening the substrate specificity of the ribozyme.</text>
</comment>
<dbReference type="PANTHER" id="PTHR33992:SF1">
    <property type="entry name" value="RIBONUCLEASE P PROTEIN COMPONENT"/>
    <property type="match status" value="1"/>
</dbReference>